<feature type="transmembrane region" description="Helical" evidence="8">
    <location>
        <begin position="291"/>
        <end position="309"/>
    </location>
</feature>
<reference evidence="10 11" key="1">
    <citation type="submission" date="2019-04" db="EMBL/GenBank/DDBJ databases">
        <title>Three New Species of Nocardioides, Nocardioides euryhalodurans sp. nov., Nocardioides seonyuensis sp. nov. and Nocardioides eburneoflavus sp. nov. Isolated from Soil.</title>
        <authorList>
            <person name="Roh S.G."/>
            <person name="Lee C."/>
            <person name="Kim M.-K."/>
            <person name="Kim S.B."/>
        </authorList>
    </citation>
    <scope>NUCLEOTIDE SEQUENCE [LARGE SCALE GENOMIC DNA]</scope>
    <source>
        <strain evidence="10 11">MMS17-SY213</strain>
    </source>
</reference>
<keyword evidence="4 8" id="KW-0812">Transmembrane</keyword>
<dbReference type="CDD" id="cd17473">
    <property type="entry name" value="MFS_arabinose_efflux_permease_like"/>
    <property type="match status" value="1"/>
</dbReference>
<dbReference type="GO" id="GO:0022857">
    <property type="term" value="F:transmembrane transporter activity"/>
    <property type="evidence" value="ECO:0007669"/>
    <property type="project" value="InterPro"/>
</dbReference>
<name>A0A4Z1C3C2_9ACTN</name>
<feature type="transmembrane region" description="Helical" evidence="8">
    <location>
        <begin position="222"/>
        <end position="243"/>
    </location>
</feature>
<dbReference type="InterPro" id="IPR050171">
    <property type="entry name" value="MFS_Transporters"/>
</dbReference>
<evidence type="ECO:0000256" key="7">
    <source>
        <dbReference type="SAM" id="MobiDB-lite"/>
    </source>
</evidence>
<comment type="caution">
    <text evidence="10">The sequence shown here is derived from an EMBL/GenBank/DDBJ whole genome shotgun (WGS) entry which is preliminary data.</text>
</comment>
<feature type="transmembrane region" description="Helical" evidence="8">
    <location>
        <begin position="381"/>
        <end position="401"/>
    </location>
</feature>
<evidence type="ECO:0000256" key="4">
    <source>
        <dbReference type="ARBA" id="ARBA00022692"/>
    </source>
</evidence>
<evidence type="ECO:0000256" key="2">
    <source>
        <dbReference type="ARBA" id="ARBA00022448"/>
    </source>
</evidence>
<dbReference type="InterPro" id="IPR036259">
    <property type="entry name" value="MFS_trans_sf"/>
</dbReference>
<feature type="transmembrane region" description="Helical" evidence="8">
    <location>
        <begin position="95"/>
        <end position="113"/>
    </location>
</feature>
<dbReference type="RefSeq" id="WP_135839252.1">
    <property type="nucleotide sequence ID" value="NZ_SRRO01000001.1"/>
</dbReference>
<protein>
    <submittedName>
        <fullName evidence="10">MFS transporter</fullName>
    </submittedName>
</protein>
<dbReference type="PANTHER" id="PTHR23517:SF3">
    <property type="entry name" value="INTEGRAL MEMBRANE TRANSPORT PROTEIN"/>
    <property type="match status" value="1"/>
</dbReference>
<evidence type="ECO:0000256" key="5">
    <source>
        <dbReference type="ARBA" id="ARBA00022989"/>
    </source>
</evidence>
<feature type="transmembrane region" description="Helical" evidence="8">
    <location>
        <begin position="119"/>
        <end position="141"/>
    </location>
</feature>
<keyword evidence="3" id="KW-1003">Cell membrane</keyword>
<evidence type="ECO:0000256" key="6">
    <source>
        <dbReference type="ARBA" id="ARBA00023136"/>
    </source>
</evidence>
<feature type="transmembrane region" description="Helical" evidence="8">
    <location>
        <begin position="63"/>
        <end position="83"/>
    </location>
</feature>
<feature type="compositionally biased region" description="Low complexity" evidence="7">
    <location>
        <begin position="1"/>
        <end position="17"/>
    </location>
</feature>
<dbReference type="EMBL" id="SRRO01000001">
    <property type="protein sequence ID" value="TGN64744.1"/>
    <property type="molecule type" value="Genomic_DNA"/>
</dbReference>
<feature type="transmembrane region" description="Helical" evidence="8">
    <location>
        <begin position="315"/>
        <end position="340"/>
    </location>
</feature>
<feature type="transmembrane region" description="Helical" evidence="8">
    <location>
        <begin position="153"/>
        <end position="172"/>
    </location>
</feature>
<proteinExistence type="predicted"/>
<dbReference type="InterPro" id="IPR020846">
    <property type="entry name" value="MFS_dom"/>
</dbReference>
<dbReference type="GO" id="GO:0005886">
    <property type="term" value="C:plasma membrane"/>
    <property type="evidence" value="ECO:0007669"/>
    <property type="project" value="UniProtKB-SubCell"/>
</dbReference>
<evidence type="ECO:0000313" key="11">
    <source>
        <dbReference type="Proteomes" id="UP000297496"/>
    </source>
</evidence>
<dbReference type="OrthoDB" id="9812221at2"/>
<keyword evidence="6 8" id="KW-0472">Membrane</keyword>
<dbReference type="SUPFAM" id="SSF103473">
    <property type="entry name" value="MFS general substrate transporter"/>
    <property type="match status" value="1"/>
</dbReference>
<evidence type="ECO:0000259" key="9">
    <source>
        <dbReference type="PROSITE" id="PS50850"/>
    </source>
</evidence>
<feature type="domain" description="Major facilitator superfamily (MFS) profile" evidence="9">
    <location>
        <begin position="26"/>
        <end position="405"/>
    </location>
</feature>
<dbReference type="Pfam" id="PF07690">
    <property type="entry name" value="MFS_1"/>
    <property type="match status" value="1"/>
</dbReference>
<feature type="transmembrane region" description="Helical" evidence="8">
    <location>
        <begin position="28"/>
        <end position="48"/>
    </location>
</feature>
<accession>A0A4Z1C3C2</accession>
<dbReference type="PROSITE" id="PS50850">
    <property type="entry name" value="MFS"/>
    <property type="match status" value="1"/>
</dbReference>
<feature type="transmembrane region" description="Helical" evidence="8">
    <location>
        <begin position="352"/>
        <end position="375"/>
    </location>
</feature>
<gene>
    <name evidence="10" type="ORF">EXE59_12835</name>
</gene>
<dbReference type="AlphaFoldDB" id="A0A4Z1C3C2"/>
<keyword evidence="2" id="KW-0813">Transport</keyword>
<evidence type="ECO:0000313" key="10">
    <source>
        <dbReference type="EMBL" id="TGN64744.1"/>
    </source>
</evidence>
<dbReference type="InterPro" id="IPR011701">
    <property type="entry name" value="MFS"/>
</dbReference>
<feature type="transmembrane region" description="Helical" evidence="8">
    <location>
        <begin position="184"/>
        <end position="202"/>
    </location>
</feature>
<keyword evidence="11" id="KW-1185">Reference proteome</keyword>
<feature type="region of interest" description="Disordered" evidence="7">
    <location>
        <begin position="1"/>
        <end position="21"/>
    </location>
</feature>
<dbReference type="Proteomes" id="UP000297496">
    <property type="component" value="Unassembled WGS sequence"/>
</dbReference>
<dbReference type="PANTHER" id="PTHR23517">
    <property type="entry name" value="RESISTANCE PROTEIN MDTM, PUTATIVE-RELATED-RELATED"/>
    <property type="match status" value="1"/>
</dbReference>
<keyword evidence="5 8" id="KW-1133">Transmembrane helix</keyword>
<organism evidence="10 11">
    <name type="scientific">Nocardioides eburneiflavus</name>
    <dbReference type="NCBI Taxonomy" id="2518372"/>
    <lineage>
        <taxon>Bacteria</taxon>
        <taxon>Bacillati</taxon>
        <taxon>Actinomycetota</taxon>
        <taxon>Actinomycetes</taxon>
        <taxon>Propionibacteriales</taxon>
        <taxon>Nocardioidaceae</taxon>
        <taxon>Nocardioides</taxon>
    </lineage>
</organism>
<feature type="transmembrane region" description="Helical" evidence="8">
    <location>
        <begin position="255"/>
        <end position="279"/>
    </location>
</feature>
<sequence>MSTSPTTAPAPTRAADGGPRRAGRPQGVLLMFMSCLPVLGAVLLAPVLPSMQGHFGDTAQARALVPLSLTVPALMIALLAPFAGSVVDRFGRKRLLVVALVVYAAFGTAPLWLDGLPAIVLSRVGLGVAEAAIMTCCTTLVADYFSGPERDRWLGLQTVFASLSATLFFALGGGLGAHSWRTPFWLYASSLVFAVLAAALLWQPRSSGEDAGGTTRTALPPVPVRALLAPCLVSLFGGVVFFAPIVELPFVLDQVGIEAVPVIGAVTAVASAATAAGAFTFGRVSRKGTATLLPVAFALAGVGLVVVGLGDTVPVIVVGAVIASAGTGLLLPTLLVWALAGLSFEQRGRGTGLWTAALFLGEFVCPLLVLGLSAALGGLGVALVLLGTSALVTAAACRVGLTRPAAVPA</sequence>
<evidence type="ECO:0000256" key="1">
    <source>
        <dbReference type="ARBA" id="ARBA00004651"/>
    </source>
</evidence>
<dbReference type="Gene3D" id="1.20.1250.20">
    <property type="entry name" value="MFS general substrate transporter like domains"/>
    <property type="match status" value="1"/>
</dbReference>
<comment type="subcellular location">
    <subcellularLocation>
        <location evidence="1">Cell membrane</location>
        <topology evidence="1">Multi-pass membrane protein</topology>
    </subcellularLocation>
</comment>
<evidence type="ECO:0000256" key="8">
    <source>
        <dbReference type="SAM" id="Phobius"/>
    </source>
</evidence>
<evidence type="ECO:0000256" key="3">
    <source>
        <dbReference type="ARBA" id="ARBA00022475"/>
    </source>
</evidence>